<feature type="domain" description="D-isomer specific 2-hydroxyacid dehydrogenase NAD-binding" evidence="3">
    <location>
        <begin position="108"/>
        <end position="279"/>
    </location>
</feature>
<dbReference type="EMBL" id="JAPMXC010000001">
    <property type="protein sequence ID" value="MCY0386157.1"/>
    <property type="molecule type" value="Genomic_DNA"/>
</dbReference>
<dbReference type="InterPro" id="IPR036291">
    <property type="entry name" value="NAD(P)-bd_dom_sf"/>
</dbReference>
<keyword evidence="5" id="KW-1185">Reference proteome</keyword>
<protein>
    <submittedName>
        <fullName evidence="4">Glyoxylate/hydroxypyruvate reductase A</fullName>
    </submittedName>
</protein>
<comment type="caution">
    <text evidence="4">The sequence shown here is derived from an EMBL/GenBank/DDBJ whole genome shotgun (WGS) entry which is preliminary data.</text>
</comment>
<keyword evidence="2" id="KW-0520">NAD</keyword>
<dbReference type="RefSeq" id="WP_267845424.1">
    <property type="nucleotide sequence ID" value="NZ_JAPMXC010000001.1"/>
</dbReference>
<dbReference type="InterPro" id="IPR006140">
    <property type="entry name" value="D-isomer_DH_NAD-bd"/>
</dbReference>
<evidence type="ECO:0000313" key="4">
    <source>
        <dbReference type="EMBL" id="MCY0386157.1"/>
    </source>
</evidence>
<dbReference type="Pfam" id="PF02826">
    <property type="entry name" value="2-Hacid_dh_C"/>
    <property type="match status" value="1"/>
</dbReference>
<accession>A0ABT3ZI69</accession>
<reference evidence="4" key="1">
    <citation type="submission" date="2022-11" db="EMBL/GenBank/DDBJ databases">
        <title>Robbsia betulipollinis sp. nov., isolated from pollen of birch (Betula pendula).</title>
        <authorList>
            <person name="Shi H."/>
            <person name="Ambika Manirajan B."/>
            <person name="Ratering S."/>
            <person name="Geissler-Plaum R."/>
            <person name="Schnell S."/>
        </authorList>
    </citation>
    <scope>NUCLEOTIDE SEQUENCE</scope>
    <source>
        <strain evidence="4">Bb-Pol-6</strain>
    </source>
</reference>
<dbReference type="CDD" id="cd12164">
    <property type="entry name" value="GDH_like_2"/>
    <property type="match status" value="1"/>
</dbReference>
<dbReference type="SUPFAM" id="SSF52283">
    <property type="entry name" value="Formate/glycerate dehydrogenase catalytic domain-like"/>
    <property type="match status" value="1"/>
</dbReference>
<organism evidence="4 5">
    <name type="scientific">Robbsia betulipollinis</name>
    <dbReference type="NCBI Taxonomy" id="2981849"/>
    <lineage>
        <taxon>Bacteria</taxon>
        <taxon>Pseudomonadati</taxon>
        <taxon>Pseudomonadota</taxon>
        <taxon>Betaproteobacteria</taxon>
        <taxon>Burkholderiales</taxon>
        <taxon>Burkholderiaceae</taxon>
        <taxon>Robbsia</taxon>
    </lineage>
</organism>
<evidence type="ECO:0000313" key="5">
    <source>
        <dbReference type="Proteomes" id="UP001082899"/>
    </source>
</evidence>
<evidence type="ECO:0000256" key="2">
    <source>
        <dbReference type="ARBA" id="ARBA00023027"/>
    </source>
</evidence>
<dbReference type="PANTHER" id="PTHR43333:SF1">
    <property type="entry name" value="D-ISOMER SPECIFIC 2-HYDROXYACID DEHYDROGENASE NAD-BINDING DOMAIN-CONTAINING PROTEIN"/>
    <property type="match status" value="1"/>
</dbReference>
<evidence type="ECO:0000256" key="1">
    <source>
        <dbReference type="ARBA" id="ARBA00023002"/>
    </source>
</evidence>
<dbReference type="Proteomes" id="UP001082899">
    <property type="component" value="Unassembled WGS sequence"/>
</dbReference>
<evidence type="ECO:0000259" key="3">
    <source>
        <dbReference type="Pfam" id="PF02826"/>
    </source>
</evidence>
<keyword evidence="1" id="KW-0560">Oxidoreductase</keyword>
<dbReference type="Gene3D" id="3.40.50.720">
    <property type="entry name" value="NAD(P)-binding Rossmann-like Domain"/>
    <property type="match status" value="2"/>
</dbReference>
<proteinExistence type="predicted"/>
<dbReference type="PANTHER" id="PTHR43333">
    <property type="entry name" value="2-HACID_DH_C DOMAIN-CONTAINING PROTEIN"/>
    <property type="match status" value="1"/>
</dbReference>
<gene>
    <name evidence="4" type="ORF">OVY01_02615</name>
</gene>
<dbReference type="SUPFAM" id="SSF51735">
    <property type="entry name" value="NAD(P)-binding Rossmann-fold domains"/>
    <property type="match status" value="1"/>
</dbReference>
<name>A0ABT3ZI69_9BURK</name>
<sequence>MNPPIPFVCAAHYTSGPAWIAALQRAMPDERIVALDALSDAEKADCTVAIVANADPAALRQLPHLSWVHSVWAGVERLMADLRDRPLTIVRLVDPQLADTMAEAVLAWTLYLHRDMPAYAAQQARGEWMTRDYVGPGQRTVGLLGLGALGAAAARRLQDAQFNVCGWSRSRKTLPGVACFAGEAELDTMLSTVDILVCLLPLTAQTTGLLDANRLGRLPQHAQLINFGRGPIVCDAGLREVLDRGWLKHAVLDVFAVEPLPPQEWPWRHPRVTVLPHCSAPTNQTTASAIVAGNIRTYRATGVVPSGVDTVRGY</sequence>